<protein>
    <recommendedName>
        <fullName evidence="1">Carboxymuconolactone decarboxylase-like domain-containing protein</fullName>
    </recommendedName>
</protein>
<dbReference type="InterPro" id="IPR029032">
    <property type="entry name" value="AhpD-like"/>
</dbReference>
<dbReference type="Pfam" id="PF02627">
    <property type="entry name" value="CMD"/>
    <property type="match status" value="1"/>
</dbReference>
<gene>
    <name evidence="2" type="ORF">B8W66_05095</name>
</gene>
<comment type="caution">
    <text evidence="2">The sequence shown here is derived from an EMBL/GenBank/DDBJ whole genome shotgun (WGS) entry which is preliminary data.</text>
</comment>
<dbReference type="OrthoDB" id="4704294at2"/>
<evidence type="ECO:0000259" key="1">
    <source>
        <dbReference type="Pfam" id="PF02627"/>
    </source>
</evidence>
<feature type="domain" description="Carboxymuconolactone decarboxylase-like" evidence="1">
    <location>
        <begin position="41"/>
        <end position="112"/>
    </location>
</feature>
<keyword evidence="3" id="KW-1185">Reference proteome</keyword>
<dbReference type="Proteomes" id="UP000193247">
    <property type="component" value="Unassembled WGS sequence"/>
</dbReference>
<dbReference type="STRING" id="1430326.B8W66_05095"/>
<dbReference type="InterPro" id="IPR003779">
    <property type="entry name" value="CMD-like"/>
</dbReference>
<dbReference type="Gene3D" id="1.20.1290.10">
    <property type="entry name" value="AhpD-like"/>
    <property type="match status" value="1"/>
</dbReference>
<proteinExistence type="predicted"/>
<dbReference type="GO" id="GO:0051920">
    <property type="term" value="F:peroxiredoxin activity"/>
    <property type="evidence" value="ECO:0007669"/>
    <property type="project" value="InterPro"/>
</dbReference>
<reference evidence="2 3" key="1">
    <citation type="submission" date="2017-04" db="EMBL/GenBank/DDBJ databases">
        <title>The new phylogeny of genus Mycobacterium.</title>
        <authorList>
            <person name="Tortoli E."/>
            <person name="Trovato A."/>
            <person name="Cirillo D.M."/>
        </authorList>
    </citation>
    <scope>NUCLEOTIDE SEQUENCE [LARGE SCALE GENOMIC DNA]</scope>
    <source>
        <strain evidence="2 3">TBL 1200985</strain>
    </source>
</reference>
<organism evidence="2 3">
    <name type="scientific">Mycobacterium decipiens</name>
    <dbReference type="NCBI Taxonomy" id="1430326"/>
    <lineage>
        <taxon>Bacteria</taxon>
        <taxon>Bacillati</taxon>
        <taxon>Actinomycetota</taxon>
        <taxon>Actinomycetes</taxon>
        <taxon>Mycobacteriales</taxon>
        <taxon>Mycobacteriaceae</taxon>
        <taxon>Mycobacterium</taxon>
    </lineage>
</organism>
<dbReference type="EMBL" id="NCXP01000003">
    <property type="protein sequence ID" value="OSC42347.1"/>
    <property type="molecule type" value="Genomic_DNA"/>
</dbReference>
<dbReference type="SUPFAM" id="SSF69118">
    <property type="entry name" value="AhpD-like"/>
    <property type="match status" value="1"/>
</dbReference>
<evidence type="ECO:0000313" key="3">
    <source>
        <dbReference type="Proteomes" id="UP000193247"/>
    </source>
</evidence>
<dbReference type="AlphaFoldDB" id="A0A1X2M044"/>
<name>A0A1X2M044_9MYCO</name>
<dbReference type="PANTHER" id="PTHR34846:SF5">
    <property type="entry name" value="CARBOXYMUCONOLACTONE DECARBOXYLASE-LIKE DOMAIN-CONTAINING PROTEIN"/>
    <property type="match status" value="1"/>
</dbReference>
<evidence type="ECO:0000313" key="2">
    <source>
        <dbReference type="EMBL" id="OSC42347.1"/>
    </source>
</evidence>
<accession>A0A1X2M044</accession>
<sequence length="197" mass="22565">MNDDLRVVPLPIAEWDPSLKNIIDDMHGSPINVHRLMANHPALLQAWWSFRNYAVNGGDLGRRKGELVILRVATRVRAWYEWGAHVERALKVGISREEIERAKQGGDAPGWEVSEALLLRAVDELFDNYGLSEQTHAQLREHYTARQVMDLMAILGTYFILGTMINTWDPELDATTQEKLPADITREQFEREYPTKG</sequence>
<dbReference type="PANTHER" id="PTHR34846">
    <property type="entry name" value="4-CARBOXYMUCONOLACTONE DECARBOXYLASE FAMILY PROTEIN (AFU_ORTHOLOGUE AFUA_6G11590)"/>
    <property type="match status" value="1"/>
</dbReference>
<dbReference type="RefSeq" id="WP_085323933.1">
    <property type="nucleotide sequence ID" value="NZ_NCXP01000003.1"/>
</dbReference>